<dbReference type="EMBL" id="JAYRBN010000020">
    <property type="protein sequence ID" value="KAL2750263.1"/>
    <property type="molecule type" value="Genomic_DNA"/>
</dbReference>
<evidence type="ECO:0000313" key="3">
    <source>
        <dbReference type="Proteomes" id="UP001607303"/>
    </source>
</evidence>
<feature type="compositionally biased region" description="Basic and acidic residues" evidence="1">
    <location>
        <begin position="1"/>
        <end position="27"/>
    </location>
</feature>
<dbReference type="AlphaFoldDB" id="A0ABD2CYQ7"/>
<proteinExistence type="predicted"/>
<feature type="compositionally biased region" description="Acidic residues" evidence="1">
    <location>
        <begin position="28"/>
        <end position="43"/>
    </location>
</feature>
<organism evidence="2 3">
    <name type="scientific">Vespula maculifrons</name>
    <name type="common">Eastern yellow jacket</name>
    <name type="synonym">Wasp</name>
    <dbReference type="NCBI Taxonomy" id="7453"/>
    <lineage>
        <taxon>Eukaryota</taxon>
        <taxon>Metazoa</taxon>
        <taxon>Ecdysozoa</taxon>
        <taxon>Arthropoda</taxon>
        <taxon>Hexapoda</taxon>
        <taxon>Insecta</taxon>
        <taxon>Pterygota</taxon>
        <taxon>Neoptera</taxon>
        <taxon>Endopterygota</taxon>
        <taxon>Hymenoptera</taxon>
        <taxon>Apocrita</taxon>
        <taxon>Aculeata</taxon>
        <taxon>Vespoidea</taxon>
        <taxon>Vespidae</taxon>
        <taxon>Vespinae</taxon>
        <taxon>Vespula</taxon>
    </lineage>
</organism>
<accession>A0ABD2CYQ7</accession>
<evidence type="ECO:0000313" key="2">
    <source>
        <dbReference type="EMBL" id="KAL2750263.1"/>
    </source>
</evidence>
<comment type="caution">
    <text evidence="2">The sequence shown here is derived from an EMBL/GenBank/DDBJ whole genome shotgun (WGS) entry which is preliminary data.</text>
</comment>
<protein>
    <submittedName>
        <fullName evidence="2">Uncharacterized protein</fullName>
    </submittedName>
</protein>
<name>A0ABD2CYQ7_VESMC</name>
<sequence length="151" mass="17268">MSEIDNDKEKLGAIKNDSEKEDLRINLEEEEEEGGDTGYEDGQGECKDYSSTLAHDLLDDRFYLDDDDSTDKFNSRTIKGFTDLFHIYVTLTSLFHQIKLSNHLLKLKIDDMLNQSSKDTVFDAASPHTLRTVDIPYINVKKSGPHNSRNH</sequence>
<reference evidence="2 3" key="1">
    <citation type="journal article" date="2024" name="Ann. Entomol. Soc. Am.">
        <title>Genomic analyses of the southern and eastern yellowjacket wasps (Hymenoptera: Vespidae) reveal evolutionary signatures of social life.</title>
        <authorList>
            <person name="Catto M.A."/>
            <person name="Caine P.B."/>
            <person name="Orr S.E."/>
            <person name="Hunt B.G."/>
            <person name="Goodisman M.A.D."/>
        </authorList>
    </citation>
    <scope>NUCLEOTIDE SEQUENCE [LARGE SCALE GENOMIC DNA]</scope>
    <source>
        <strain evidence="2">232</strain>
        <tissue evidence="2">Head and thorax</tissue>
    </source>
</reference>
<feature type="region of interest" description="Disordered" evidence="1">
    <location>
        <begin position="1"/>
        <end position="45"/>
    </location>
</feature>
<evidence type="ECO:0000256" key="1">
    <source>
        <dbReference type="SAM" id="MobiDB-lite"/>
    </source>
</evidence>
<dbReference type="Proteomes" id="UP001607303">
    <property type="component" value="Unassembled WGS sequence"/>
</dbReference>
<keyword evidence="3" id="KW-1185">Reference proteome</keyword>
<gene>
    <name evidence="2" type="ORF">V1477_001506</name>
</gene>